<organism evidence="2 3">
    <name type="scientific">Arthrobotrys musiformis</name>
    <dbReference type="NCBI Taxonomy" id="47236"/>
    <lineage>
        <taxon>Eukaryota</taxon>
        <taxon>Fungi</taxon>
        <taxon>Dikarya</taxon>
        <taxon>Ascomycota</taxon>
        <taxon>Pezizomycotina</taxon>
        <taxon>Orbiliomycetes</taxon>
        <taxon>Orbiliales</taxon>
        <taxon>Orbiliaceae</taxon>
        <taxon>Arthrobotrys</taxon>
    </lineage>
</organism>
<dbReference type="Proteomes" id="UP001370758">
    <property type="component" value="Unassembled WGS sequence"/>
</dbReference>
<keyword evidence="3" id="KW-1185">Reference proteome</keyword>
<evidence type="ECO:0000313" key="2">
    <source>
        <dbReference type="EMBL" id="KAK6499081.1"/>
    </source>
</evidence>
<evidence type="ECO:0000313" key="3">
    <source>
        <dbReference type="Proteomes" id="UP001370758"/>
    </source>
</evidence>
<sequence>MDHRYFQDGTNQNEPPRPQRNRSYQDAQGGYWISDSSQQYEDPQLAGPTVIDPQLQYEASLPTILPPGTSFASYGGYRQAGYQGYGSSSSSHPPRQYYDHGQQHQQPIGGEVYGHDTYEYREQDAPGPSVAPQSPEQGADEGQSIDLDPGSKKTPNPKNYLCAVEGCNKGKFGCGFTTLNDLERHGRSKHGEDGQYIECRHEKCPDRWKRFPRRDNFVDHFCRVHGDGSTKELMKAYALEKAKEWMVVKQAGNWSKR</sequence>
<reference evidence="2 3" key="1">
    <citation type="submission" date="2023-08" db="EMBL/GenBank/DDBJ databases">
        <authorList>
            <person name="Palmer J.M."/>
        </authorList>
    </citation>
    <scope>NUCLEOTIDE SEQUENCE [LARGE SCALE GENOMIC DNA]</scope>
    <source>
        <strain evidence="2 3">TWF481</strain>
    </source>
</reference>
<feature type="compositionally biased region" description="Basic and acidic residues" evidence="1">
    <location>
        <begin position="113"/>
        <end position="124"/>
    </location>
</feature>
<dbReference type="AlphaFoldDB" id="A0AAV9W0B7"/>
<gene>
    <name evidence="2" type="ORF">TWF481_011650</name>
</gene>
<feature type="compositionally biased region" description="Low complexity" evidence="1">
    <location>
        <begin position="83"/>
        <end position="96"/>
    </location>
</feature>
<feature type="region of interest" description="Disordered" evidence="1">
    <location>
        <begin position="83"/>
        <end position="155"/>
    </location>
</feature>
<proteinExistence type="predicted"/>
<accession>A0AAV9W0B7</accession>
<comment type="caution">
    <text evidence="2">The sequence shown here is derived from an EMBL/GenBank/DDBJ whole genome shotgun (WGS) entry which is preliminary data.</text>
</comment>
<protein>
    <recommendedName>
        <fullName evidence="4">C2H2-type domain-containing protein</fullName>
    </recommendedName>
</protein>
<dbReference type="Gene3D" id="3.30.160.60">
    <property type="entry name" value="Classic Zinc Finger"/>
    <property type="match status" value="1"/>
</dbReference>
<name>A0AAV9W0B7_9PEZI</name>
<evidence type="ECO:0000256" key="1">
    <source>
        <dbReference type="SAM" id="MobiDB-lite"/>
    </source>
</evidence>
<dbReference type="EMBL" id="JAVHJL010000008">
    <property type="protein sequence ID" value="KAK6499081.1"/>
    <property type="molecule type" value="Genomic_DNA"/>
</dbReference>
<evidence type="ECO:0008006" key="4">
    <source>
        <dbReference type="Google" id="ProtNLM"/>
    </source>
</evidence>
<feature type="region of interest" description="Disordered" evidence="1">
    <location>
        <begin position="1"/>
        <end position="51"/>
    </location>
</feature>